<keyword evidence="6" id="KW-1185">Reference proteome</keyword>
<comment type="caution">
    <text evidence="5">The sequence shown here is derived from an EMBL/GenBank/DDBJ whole genome shotgun (WGS) entry which is preliminary data.</text>
</comment>
<keyword evidence="2" id="KW-1133">Transmembrane helix</keyword>
<dbReference type="Proteomes" id="UP000782705">
    <property type="component" value="Unassembled WGS sequence"/>
</dbReference>
<reference evidence="5 6" key="1">
    <citation type="submission" date="2016-06" db="EMBL/GenBank/DDBJ databases">
        <title>Four novel species of enterococci isolated from chicken manure.</title>
        <authorList>
            <person name="Van Tyne D."/>
        </authorList>
    </citation>
    <scope>NUCLEOTIDE SEQUENCE [LARGE SCALE GENOMIC DNA]</scope>
    <source>
        <strain evidence="5 6">CU12B</strain>
    </source>
</reference>
<feature type="region of interest" description="Disordered" evidence="1">
    <location>
        <begin position="187"/>
        <end position="209"/>
    </location>
</feature>
<dbReference type="InterPro" id="IPR013783">
    <property type="entry name" value="Ig-like_fold"/>
</dbReference>
<accession>A0ABQ6YVT0</accession>
<dbReference type="RefSeq" id="WP_161903318.1">
    <property type="nucleotide sequence ID" value="NZ_MAEL01000057.1"/>
</dbReference>
<evidence type="ECO:0000313" key="6">
    <source>
        <dbReference type="Proteomes" id="UP000782705"/>
    </source>
</evidence>
<dbReference type="Pfam" id="PF16555">
    <property type="entry name" value="GramPos_pilinD1"/>
    <property type="match status" value="1"/>
</dbReference>
<evidence type="ECO:0000256" key="3">
    <source>
        <dbReference type="SAM" id="SignalP"/>
    </source>
</evidence>
<feature type="chain" id="PRO_5046969172" description="Gram-positive pilin subunit D1 N-terminal domain-containing protein" evidence="3">
    <location>
        <begin position="25"/>
        <end position="245"/>
    </location>
</feature>
<keyword evidence="3" id="KW-0732">Signal</keyword>
<evidence type="ECO:0000256" key="2">
    <source>
        <dbReference type="SAM" id="Phobius"/>
    </source>
</evidence>
<keyword evidence="2" id="KW-0472">Membrane</keyword>
<feature type="signal peptide" evidence="3">
    <location>
        <begin position="1"/>
        <end position="24"/>
    </location>
</feature>
<gene>
    <name evidence="5" type="ORF">BAU17_05865</name>
</gene>
<organism evidence="5 6">
    <name type="scientific">Candidatus Enterococcus willemsii</name>
    <dbReference type="NCBI Taxonomy" id="1857215"/>
    <lineage>
        <taxon>Bacteria</taxon>
        <taxon>Bacillati</taxon>
        <taxon>Bacillota</taxon>
        <taxon>Bacilli</taxon>
        <taxon>Lactobacillales</taxon>
        <taxon>Enterococcaceae</taxon>
        <taxon>Enterococcus</taxon>
    </lineage>
</organism>
<evidence type="ECO:0000313" key="5">
    <source>
        <dbReference type="EMBL" id="KAF1301449.1"/>
    </source>
</evidence>
<sequence length="245" mass="27694">MRKISYLFSLAFFLFLGSSYPVIAVEEGQWVQFILHKQVYVDTKKAPERQLNTGLPQILTDTVGINGATFDVYDVSEIVQQKRQTRSIEALMQEIMNTDIEDLKAKIPFSPLQTVTTTQQNGEDGVGIVELFAQGDSAFLFLETNTPQINGQKILQKTVPMLVVLPIEHPDTKEDLTTIHIYPKSSMTEVEHKIPPKPTPPKVEGSKKPWLPKTGEAKSFLALIGASLILFVLVYQRYYRKKQLQ</sequence>
<protein>
    <recommendedName>
        <fullName evidence="4">Gram-positive pilin subunit D1 N-terminal domain-containing protein</fullName>
    </recommendedName>
</protein>
<dbReference type="NCBIfam" id="TIGR01167">
    <property type="entry name" value="LPXTG_anchor"/>
    <property type="match status" value="1"/>
</dbReference>
<feature type="transmembrane region" description="Helical" evidence="2">
    <location>
        <begin position="217"/>
        <end position="235"/>
    </location>
</feature>
<dbReference type="EMBL" id="MAEL01000057">
    <property type="protein sequence ID" value="KAF1301449.1"/>
    <property type="molecule type" value="Genomic_DNA"/>
</dbReference>
<dbReference type="InterPro" id="IPR032364">
    <property type="entry name" value="GramPos_pilinD1_N"/>
</dbReference>
<name>A0ABQ6YVT0_9ENTE</name>
<proteinExistence type="predicted"/>
<dbReference type="Gene3D" id="2.60.40.10">
    <property type="entry name" value="Immunoglobulins"/>
    <property type="match status" value="1"/>
</dbReference>
<feature type="domain" description="Gram-positive pilin subunit D1 N-terminal" evidence="4">
    <location>
        <begin position="31"/>
        <end position="184"/>
    </location>
</feature>
<evidence type="ECO:0000259" key="4">
    <source>
        <dbReference type="Pfam" id="PF16555"/>
    </source>
</evidence>
<evidence type="ECO:0000256" key="1">
    <source>
        <dbReference type="SAM" id="MobiDB-lite"/>
    </source>
</evidence>
<keyword evidence="2" id="KW-0812">Transmembrane</keyword>